<sequence length="232" mass="25372">MEFQQRPATVMQAPPIHHYSIRAIEPPKWILIVRFMQFFISLVILGLSAAILSANALLLALLGMSDPASLGISISVITWMVLLYTVLTQKLPAFNKLHHIVVVMALDAIMLVLWLSTWALAAARRGAIDPLMKEANRSANRNCNSSKNSPDYYYGGYDSCADKKVAGEYKWRGDAAAAVAGLGALEWILFIITFAWTVVGYVRARAVAAGHQPGVEMGQQAKSTTQHTTSVV</sequence>
<evidence type="ECO:0000313" key="2">
    <source>
        <dbReference type="Proteomes" id="UP001148737"/>
    </source>
</evidence>
<proteinExistence type="predicted"/>
<gene>
    <name evidence="1" type="ORF">NLG97_g4040</name>
</gene>
<organism evidence="1 2">
    <name type="scientific">Lecanicillium saksenae</name>
    <dbReference type="NCBI Taxonomy" id="468837"/>
    <lineage>
        <taxon>Eukaryota</taxon>
        <taxon>Fungi</taxon>
        <taxon>Dikarya</taxon>
        <taxon>Ascomycota</taxon>
        <taxon>Pezizomycotina</taxon>
        <taxon>Sordariomycetes</taxon>
        <taxon>Hypocreomycetidae</taxon>
        <taxon>Hypocreales</taxon>
        <taxon>Cordycipitaceae</taxon>
        <taxon>Lecanicillium</taxon>
    </lineage>
</organism>
<evidence type="ECO:0000313" key="1">
    <source>
        <dbReference type="EMBL" id="KAJ3494504.1"/>
    </source>
</evidence>
<accession>A0ACC1QZ31</accession>
<comment type="caution">
    <text evidence="1">The sequence shown here is derived from an EMBL/GenBank/DDBJ whole genome shotgun (WGS) entry which is preliminary data.</text>
</comment>
<reference evidence="1" key="1">
    <citation type="submission" date="2022-07" db="EMBL/GenBank/DDBJ databases">
        <title>Genome Sequence of Lecanicillium saksenae.</title>
        <authorList>
            <person name="Buettner E."/>
        </authorList>
    </citation>
    <scope>NUCLEOTIDE SEQUENCE</scope>
    <source>
        <strain evidence="1">VT-O1</strain>
    </source>
</reference>
<name>A0ACC1QZ31_9HYPO</name>
<dbReference type="Proteomes" id="UP001148737">
    <property type="component" value="Unassembled WGS sequence"/>
</dbReference>
<keyword evidence="2" id="KW-1185">Reference proteome</keyword>
<dbReference type="EMBL" id="JANAKD010000371">
    <property type="protein sequence ID" value="KAJ3494504.1"/>
    <property type="molecule type" value="Genomic_DNA"/>
</dbReference>
<protein>
    <submittedName>
        <fullName evidence="1">Uncharacterized protein</fullName>
    </submittedName>
</protein>